<dbReference type="GO" id="GO:0016757">
    <property type="term" value="F:glycosyltransferase activity"/>
    <property type="evidence" value="ECO:0007669"/>
    <property type="project" value="UniProtKB-KW"/>
</dbReference>
<proteinExistence type="predicted"/>
<evidence type="ECO:0000313" key="6">
    <source>
        <dbReference type="Proteomes" id="UP000000771"/>
    </source>
</evidence>
<evidence type="ECO:0000259" key="3">
    <source>
        <dbReference type="Pfam" id="PF00534"/>
    </source>
</evidence>
<gene>
    <name evidence="5" type="ordered locus">Afer_0361</name>
</gene>
<dbReference type="Pfam" id="PF13439">
    <property type="entry name" value="Glyco_transf_4"/>
    <property type="match status" value="1"/>
</dbReference>
<dbReference type="EMBL" id="CP001631">
    <property type="protein sequence ID" value="ACU53329.1"/>
    <property type="molecule type" value="Genomic_DNA"/>
</dbReference>
<protein>
    <submittedName>
        <fullName evidence="5">Glycosyl transferase group 1</fullName>
    </submittedName>
</protein>
<name>C7M2T5_ACIFD</name>
<dbReference type="eggNOG" id="COG0438">
    <property type="taxonomic scope" value="Bacteria"/>
</dbReference>
<dbReference type="Pfam" id="PF00534">
    <property type="entry name" value="Glycos_transf_1"/>
    <property type="match status" value="1"/>
</dbReference>
<dbReference type="CAZy" id="GT4">
    <property type="family name" value="Glycosyltransferase Family 4"/>
</dbReference>
<dbReference type="PANTHER" id="PTHR12526:SF595">
    <property type="entry name" value="BLL5217 PROTEIN"/>
    <property type="match status" value="1"/>
</dbReference>
<organism evidence="5 6">
    <name type="scientific">Acidimicrobium ferrooxidans (strain DSM 10331 / JCM 15462 / NBRC 103882 / ICP)</name>
    <dbReference type="NCBI Taxonomy" id="525909"/>
    <lineage>
        <taxon>Bacteria</taxon>
        <taxon>Bacillati</taxon>
        <taxon>Actinomycetota</taxon>
        <taxon>Acidimicrobiia</taxon>
        <taxon>Acidimicrobiales</taxon>
        <taxon>Acidimicrobiaceae</taxon>
        <taxon>Acidimicrobium</taxon>
    </lineage>
</organism>
<evidence type="ECO:0000259" key="4">
    <source>
        <dbReference type="Pfam" id="PF13439"/>
    </source>
</evidence>
<dbReference type="InterPro" id="IPR001296">
    <property type="entry name" value="Glyco_trans_1"/>
</dbReference>
<dbReference type="KEGG" id="afo:Afer_0361"/>
<dbReference type="HOGENOM" id="CLU_042257_1_0_11"/>
<reference evidence="5 6" key="1">
    <citation type="journal article" date="2009" name="Stand. Genomic Sci.">
        <title>Complete genome sequence of Acidimicrobium ferrooxidans type strain (ICP).</title>
        <authorList>
            <person name="Clum A."/>
            <person name="Nolan M."/>
            <person name="Lang E."/>
            <person name="Glavina Del Rio T."/>
            <person name="Tice H."/>
            <person name="Copeland A."/>
            <person name="Cheng J.F."/>
            <person name="Lucas S."/>
            <person name="Chen F."/>
            <person name="Bruce D."/>
            <person name="Goodwin L."/>
            <person name="Pitluck S."/>
            <person name="Ivanova N."/>
            <person name="Mavrommatis K."/>
            <person name="Mikhailova N."/>
            <person name="Pati A."/>
            <person name="Chen A."/>
            <person name="Palaniappan K."/>
            <person name="Goker M."/>
            <person name="Spring S."/>
            <person name="Land M."/>
            <person name="Hauser L."/>
            <person name="Chang Y.J."/>
            <person name="Jeffries C.C."/>
            <person name="Chain P."/>
            <person name="Bristow J."/>
            <person name="Eisen J.A."/>
            <person name="Markowitz V."/>
            <person name="Hugenholtz P."/>
            <person name="Kyrpides N.C."/>
            <person name="Klenk H.P."/>
            <person name="Lapidus A."/>
        </authorList>
    </citation>
    <scope>NUCLEOTIDE SEQUENCE [LARGE SCALE GENOMIC DNA]</scope>
    <source>
        <strain evidence="6">DSM 10331 / JCM 15462 / NBRC 103882 / ICP</strain>
    </source>
</reference>
<sequence>MGITPESHAGHRVTVSPDDASALAARPAPDDVPRRLRIAIVAPCWVPVPPPRYGGTEAVLDVLARGLHAAGHDVVLATTGDATCPVPTVRATPWALGTDQATPINESVHVLEAYSQLGEVDIIHDHTLVGPLVGPRLASAPIVTTNHAPFLGAMATYYRHVSATVPVIAISHAQAQLALGVRIAAVIHHGIEIDAVPMGRGDGGYALFLGRMSPDKGVVAAVEIARRAGIPLRIAAKMREPDEHAYFETAVRPLLGADVEYVGEVGGSDKLALLGGAIALVNPIAWPEPFGMVMIEAMAAGTPVVATAIGSAPEVVADGVAGFLATGVEDLADRLQRAATLDRRAVRRWVAEHFSAEAMVQAHLRLYRSIIAERPIAPVRVTGAGA</sequence>
<accession>C7M2T5</accession>
<feature type="domain" description="Glycosyl transferase family 1" evidence="3">
    <location>
        <begin position="203"/>
        <end position="341"/>
    </location>
</feature>
<dbReference type="PANTHER" id="PTHR12526">
    <property type="entry name" value="GLYCOSYLTRANSFERASE"/>
    <property type="match status" value="1"/>
</dbReference>
<dbReference type="Proteomes" id="UP000000771">
    <property type="component" value="Chromosome"/>
</dbReference>
<dbReference type="SUPFAM" id="SSF53756">
    <property type="entry name" value="UDP-Glycosyltransferase/glycogen phosphorylase"/>
    <property type="match status" value="1"/>
</dbReference>
<dbReference type="STRING" id="525909.Afer_0361"/>
<dbReference type="CDD" id="cd03802">
    <property type="entry name" value="GT4_AviGT4-like"/>
    <property type="match status" value="1"/>
</dbReference>
<dbReference type="InterPro" id="IPR028098">
    <property type="entry name" value="Glyco_trans_4-like_N"/>
</dbReference>
<feature type="domain" description="Glycosyltransferase subfamily 4-like N-terminal" evidence="4">
    <location>
        <begin position="53"/>
        <end position="194"/>
    </location>
</feature>
<dbReference type="AlphaFoldDB" id="C7M2T5"/>
<keyword evidence="1" id="KW-0328">Glycosyltransferase</keyword>
<dbReference type="Gene3D" id="3.40.50.2000">
    <property type="entry name" value="Glycogen Phosphorylase B"/>
    <property type="match status" value="2"/>
</dbReference>
<evidence type="ECO:0000256" key="1">
    <source>
        <dbReference type="ARBA" id="ARBA00022676"/>
    </source>
</evidence>
<keyword evidence="6" id="KW-1185">Reference proteome</keyword>
<evidence type="ECO:0000256" key="2">
    <source>
        <dbReference type="ARBA" id="ARBA00022679"/>
    </source>
</evidence>
<evidence type="ECO:0000313" key="5">
    <source>
        <dbReference type="EMBL" id="ACU53329.1"/>
    </source>
</evidence>
<keyword evidence="2 5" id="KW-0808">Transferase</keyword>
<dbReference type="RefSeq" id="WP_015797830.1">
    <property type="nucleotide sequence ID" value="NC_013124.1"/>
</dbReference>